<dbReference type="InterPro" id="IPR001810">
    <property type="entry name" value="F-box_dom"/>
</dbReference>
<protein>
    <recommendedName>
        <fullName evidence="1">F-box domain-containing protein</fullName>
    </recommendedName>
</protein>
<organism evidence="2 3">
    <name type="scientific">Phaeosphaeria nodorum (strain SN15 / ATCC MYA-4574 / FGSC 10173)</name>
    <name type="common">Glume blotch fungus</name>
    <name type="synonym">Parastagonospora nodorum</name>
    <dbReference type="NCBI Taxonomy" id="321614"/>
    <lineage>
        <taxon>Eukaryota</taxon>
        <taxon>Fungi</taxon>
        <taxon>Dikarya</taxon>
        <taxon>Ascomycota</taxon>
        <taxon>Pezizomycotina</taxon>
        <taxon>Dothideomycetes</taxon>
        <taxon>Pleosporomycetidae</taxon>
        <taxon>Pleosporales</taxon>
        <taxon>Pleosporineae</taxon>
        <taxon>Phaeosphaeriaceae</taxon>
        <taxon>Parastagonospora</taxon>
    </lineage>
</organism>
<name>A0A7U2F149_PHANO</name>
<dbReference type="PROSITE" id="PS50181">
    <property type="entry name" value="FBOX"/>
    <property type="match status" value="1"/>
</dbReference>
<sequence>MIRPTDLFRSIYDLPTELLFQIGAHFTHNDRNQDVLQLSLVSKRWRNIAQEWLIKAPRFKLTHVDKYISQLIRHERLQPQVTSLEICSLSEHRIPRNQYGLAIRLYHPTRAPVGADPDFIASDALQWKVAMRQDCLPALLAVLVSMLSNLRELKLGNTWLMDFPILSKMLSPNVIASSMIPSPWLHPWLEGIKDTLRPKLAVLRVSEADPQTHRFVEHLYKAKIGGHLPALRRIEVCYMLSNKLVLAANPAFPNRDWDPTLDLQKSCRDAELALYVYVPDYEMATWVLGRSPWLLREEHDTFARIAHDAFWKAIGHFAIMDESARSIPYEAEWDSDGDLVM</sequence>
<dbReference type="CDD" id="cd09917">
    <property type="entry name" value="F-box_SF"/>
    <property type="match status" value="1"/>
</dbReference>
<dbReference type="OrthoDB" id="3219396at2759"/>
<dbReference type="AlphaFoldDB" id="A0A7U2F149"/>
<proteinExistence type="predicted"/>
<evidence type="ECO:0000313" key="2">
    <source>
        <dbReference type="EMBL" id="QRC94654.1"/>
    </source>
</evidence>
<evidence type="ECO:0000259" key="1">
    <source>
        <dbReference type="PROSITE" id="PS50181"/>
    </source>
</evidence>
<reference evidence="3" key="1">
    <citation type="journal article" date="2021" name="BMC Genomics">
        <title>Chromosome-level genome assembly and manually-curated proteome of model necrotroph Parastagonospora nodorum Sn15 reveals a genome-wide trove of candidate effector homologs, and redundancy of virulence-related functions within an accessory chromosome.</title>
        <authorList>
            <person name="Bertazzoni S."/>
            <person name="Jones D.A.B."/>
            <person name="Phan H.T."/>
            <person name="Tan K.-C."/>
            <person name="Hane J.K."/>
        </authorList>
    </citation>
    <scope>NUCLEOTIDE SEQUENCE [LARGE SCALE GENOMIC DNA]</scope>
    <source>
        <strain evidence="3">SN15 / ATCC MYA-4574 / FGSC 10173)</strain>
    </source>
</reference>
<dbReference type="Proteomes" id="UP000663193">
    <property type="component" value="Chromosome 5"/>
</dbReference>
<keyword evidence="3" id="KW-1185">Reference proteome</keyword>
<accession>A0A7U2F149</accession>
<evidence type="ECO:0000313" key="3">
    <source>
        <dbReference type="Proteomes" id="UP000663193"/>
    </source>
</evidence>
<dbReference type="EMBL" id="CP069027">
    <property type="protein sequence ID" value="QRC94654.1"/>
    <property type="molecule type" value="Genomic_DNA"/>
</dbReference>
<gene>
    <name evidence="2" type="ORF">JI435_148190</name>
</gene>
<dbReference type="Pfam" id="PF12937">
    <property type="entry name" value="F-box-like"/>
    <property type="match status" value="1"/>
</dbReference>
<feature type="domain" description="F-box" evidence="1">
    <location>
        <begin position="8"/>
        <end position="62"/>
    </location>
</feature>
<dbReference type="VEuPathDB" id="FungiDB:JI435_148190"/>
<dbReference type="InterPro" id="IPR036047">
    <property type="entry name" value="F-box-like_dom_sf"/>
</dbReference>
<dbReference type="SUPFAM" id="SSF81383">
    <property type="entry name" value="F-box domain"/>
    <property type="match status" value="1"/>
</dbReference>
<dbReference type="KEGG" id="pno:SNOG_14819"/>
<dbReference type="Gene3D" id="1.20.1280.50">
    <property type="match status" value="1"/>
</dbReference>
<dbReference type="RefSeq" id="XP_001804996.1">
    <property type="nucleotide sequence ID" value="XM_001804944.1"/>
</dbReference>